<feature type="compositionally biased region" description="Polar residues" evidence="1">
    <location>
        <begin position="249"/>
        <end position="260"/>
    </location>
</feature>
<dbReference type="OrthoDB" id="3638448at2759"/>
<dbReference type="Proteomes" id="UP000799539">
    <property type="component" value="Unassembled WGS sequence"/>
</dbReference>
<evidence type="ECO:0000313" key="3">
    <source>
        <dbReference type="Proteomes" id="UP000799539"/>
    </source>
</evidence>
<sequence>MLRPVTIISTDTSPRKLQKDQSPRDSYRHSFRYISPRRSSLAHGSRKENTNPPCFDGVGGPGMYSNRSSLSTTGSSIGAHPSTTRSLRVHTKGALLTSGFPYHPGLSDLRVHRIMWEKFTNQIIGSVKLSSAERAKVWAVSTAAVVATSDNYLVARNKSQQILEDKVKEGLVATAPGSLGYIIREWNEGYFAERGLVARVELAESSPLAQRRGRLPQKMHLRRIQAERKFSIVVARQWDPEDIPPEALRSSSLASCTSPQHSDRGTPGESACSPYSTDFKPLPGFPLHSDPRLDMAAELSHLTVAPSPEPPQANQFAELEGDAELGQREGQENLGWPSADELPEMGSFDTDDDRLPQPETRERALAEVLTALKAMSPKQEQCGEHAGMTNHHQGHANLVLDHIPDGDGRPSRDSSIIDCNPNSPFAEDRDGTRKVHPAHRKLCDDNIGDVRAPIEVTVVDDCGENERFREHHQGGTTWRSDWPLELDDCSREDGNKHSDQSTWDVWDSRPNWPLGETISPSLLTDDVRASYMPSVTNAKSNHSRERSTSSDQPRYELMSRRKDHDSSGNIDRSERTRPSNSPQWTRRKVSVEHAPEPQPPQTETFAKPMRSPSASFFLPLDIKAISTSLDFDARLRAKDMAMMF</sequence>
<feature type="region of interest" description="Disordered" evidence="1">
    <location>
        <begin position="405"/>
        <end position="433"/>
    </location>
</feature>
<feature type="region of interest" description="Disordered" evidence="1">
    <location>
        <begin position="243"/>
        <end position="277"/>
    </location>
</feature>
<feature type="compositionally biased region" description="Low complexity" evidence="1">
    <location>
        <begin position="65"/>
        <end position="76"/>
    </location>
</feature>
<dbReference type="AlphaFoldDB" id="A0A6A6F3A4"/>
<feature type="region of interest" description="Disordered" evidence="1">
    <location>
        <begin position="1"/>
        <end position="84"/>
    </location>
</feature>
<gene>
    <name evidence="2" type="ORF">CERZMDRAFT_101665</name>
</gene>
<evidence type="ECO:0000313" key="2">
    <source>
        <dbReference type="EMBL" id="KAF2208216.1"/>
    </source>
</evidence>
<feature type="region of interest" description="Disordered" evidence="1">
    <location>
        <begin position="535"/>
        <end position="609"/>
    </location>
</feature>
<evidence type="ECO:0000256" key="1">
    <source>
        <dbReference type="SAM" id="MobiDB-lite"/>
    </source>
</evidence>
<name>A0A6A6F3A4_9PEZI</name>
<proteinExistence type="predicted"/>
<feature type="compositionally biased region" description="Basic and acidic residues" evidence="1">
    <location>
        <begin position="542"/>
        <end position="577"/>
    </location>
</feature>
<dbReference type="Pfam" id="PF15496">
    <property type="entry name" value="DUF4646"/>
    <property type="match status" value="1"/>
</dbReference>
<feature type="region of interest" description="Disordered" evidence="1">
    <location>
        <begin position="491"/>
        <end position="519"/>
    </location>
</feature>
<dbReference type="EMBL" id="ML992696">
    <property type="protein sequence ID" value="KAF2208216.1"/>
    <property type="molecule type" value="Genomic_DNA"/>
</dbReference>
<dbReference type="InterPro" id="IPR028018">
    <property type="entry name" value="DUF4646"/>
</dbReference>
<organism evidence="2 3">
    <name type="scientific">Cercospora zeae-maydis SCOH1-5</name>
    <dbReference type="NCBI Taxonomy" id="717836"/>
    <lineage>
        <taxon>Eukaryota</taxon>
        <taxon>Fungi</taxon>
        <taxon>Dikarya</taxon>
        <taxon>Ascomycota</taxon>
        <taxon>Pezizomycotina</taxon>
        <taxon>Dothideomycetes</taxon>
        <taxon>Dothideomycetidae</taxon>
        <taxon>Mycosphaerellales</taxon>
        <taxon>Mycosphaerellaceae</taxon>
        <taxon>Cercospora</taxon>
    </lineage>
</organism>
<reference evidence="2" key="1">
    <citation type="journal article" date="2020" name="Stud. Mycol.">
        <title>101 Dothideomycetes genomes: a test case for predicting lifestyles and emergence of pathogens.</title>
        <authorList>
            <person name="Haridas S."/>
            <person name="Albert R."/>
            <person name="Binder M."/>
            <person name="Bloem J."/>
            <person name="Labutti K."/>
            <person name="Salamov A."/>
            <person name="Andreopoulos B."/>
            <person name="Baker S."/>
            <person name="Barry K."/>
            <person name="Bills G."/>
            <person name="Bluhm B."/>
            <person name="Cannon C."/>
            <person name="Castanera R."/>
            <person name="Culley D."/>
            <person name="Daum C."/>
            <person name="Ezra D."/>
            <person name="Gonzalez J."/>
            <person name="Henrissat B."/>
            <person name="Kuo A."/>
            <person name="Liang C."/>
            <person name="Lipzen A."/>
            <person name="Lutzoni F."/>
            <person name="Magnuson J."/>
            <person name="Mondo S."/>
            <person name="Nolan M."/>
            <person name="Ohm R."/>
            <person name="Pangilinan J."/>
            <person name="Park H.-J."/>
            <person name="Ramirez L."/>
            <person name="Alfaro M."/>
            <person name="Sun H."/>
            <person name="Tritt A."/>
            <person name="Yoshinaga Y."/>
            <person name="Zwiers L.-H."/>
            <person name="Turgeon B."/>
            <person name="Goodwin S."/>
            <person name="Spatafora J."/>
            <person name="Crous P."/>
            <person name="Grigoriev I."/>
        </authorList>
    </citation>
    <scope>NUCLEOTIDE SEQUENCE</scope>
    <source>
        <strain evidence="2">SCOH1-5</strain>
    </source>
</reference>
<feature type="compositionally biased region" description="Basic and acidic residues" evidence="1">
    <location>
        <begin position="13"/>
        <end position="28"/>
    </location>
</feature>
<accession>A0A6A6F3A4</accession>
<protein>
    <submittedName>
        <fullName evidence="2">Uncharacterized protein</fullName>
    </submittedName>
</protein>
<keyword evidence="3" id="KW-1185">Reference proteome</keyword>